<evidence type="ECO:0000259" key="2">
    <source>
        <dbReference type="Pfam" id="PF07859"/>
    </source>
</evidence>
<keyword evidence="1" id="KW-0378">Hydrolase</keyword>
<gene>
    <name evidence="3" type="ORF">LTR78_001422</name>
</gene>
<dbReference type="EMBL" id="JAUTXT010000003">
    <property type="protein sequence ID" value="KAK3678969.1"/>
    <property type="molecule type" value="Genomic_DNA"/>
</dbReference>
<comment type="caution">
    <text evidence="3">The sequence shown here is derived from an EMBL/GenBank/DDBJ whole genome shotgun (WGS) entry which is preliminary data.</text>
</comment>
<name>A0AAE0WW81_9PEZI</name>
<dbReference type="Proteomes" id="UP001274830">
    <property type="component" value="Unassembled WGS sequence"/>
</dbReference>
<evidence type="ECO:0000313" key="4">
    <source>
        <dbReference type="Proteomes" id="UP001274830"/>
    </source>
</evidence>
<dbReference type="GO" id="GO:0016787">
    <property type="term" value="F:hydrolase activity"/>
    <property type="evidence" value="ECO:0007669"/>
    <property type="project" value="UniProtKB-KW"/>
</dbReference>
<feature type="domain" description="Alpha/beta hydrolase fold-3" evidence="2">
    <location>
        <begin position="124"/>
        <end position="343"/>
    </location>
</feature>
<reference evidence="3" key="1">
    <citation type="submission" date="2023-07" db="EMBL/GenBank/DDBJ databases">
        <title>Black Yeasts Isolated from many extreme environments.</title>
        <authorList>
            <person name="Coleine C."/>
            <person name="Stajich J.E."/>
            <person name="Selbmann L."/>
        </authorList>
    </citation>
    <scope>NUCLEOTIDE SEQUENCE</scope>
    <source>
        <strain evidence="3">CCFEE 5485</strain>
    </source>
</reference>
<keyword evidence="4" id="KW-1185">Reference proteome</keyword>
<accession>A0AAE0WW81</accession>
<dbReference type="PANTHER" id="PTHR48081:SF8">
    <property type="entry name" value="ALPHA_BETA HYDROLASE FOLD-3 DOMAIN-CONTAINING PROTEIN-RELATED"/>
    <property type="match status" value="1"/>
</dbReference>
<dbReference type="AlphaFoldDB" id="A0AAE0WW81"/>
<dbReference type="Gene3D" id="3.40.50.1820">
    <property type="entry name" value="alpha/beta hydrolase"/>
    <property type="match status" value="1"/>
</dbReference>
<protein>
    <recommendedName>
        <fullName evidence="2">Alpha/beta hydrolase fold-3 domain-containing protein</fullName>
    </recommendedName>
</protein>
<dbReference type="Pfam" id="PF07859">
    <property type="entry name" value="Abhydrolase_3"/>
    <property type="match status" value="1"/>
</dbReference>
<dbReference type="InterPro" id="IPR029058">
    <property type="entry name" value="AB_hydrolase_fold"/>
</dbReference>
<evidence type="ECO:0000256" key="1">
    <source>
        <dbReference type="ARBA" id="ARBA00022801"/>
    </source>
</evidence>
<dbReference type="InterPro" id="IPR013094">
    <property type="entry name" value="AB_hydrolase_3"/>
</dbReference>
<dbReference type="SUPFAM" id="SSF53474">
    <property type="entry name" value="alpha/beta-Hydrolases"/>
    <property type="match status" value="1"/>
</dbReference>
<evidence type="ECO:0000313" key="3">
    <source>
        <dbReference type="EMBL" id="KAK3678969.1"/>
    </source>
</evidence>
<sequence length="369" mass="40421">MAPSTIPEGYVPEGRLGNDDSLLVTDPRVNQKLAVAMKAIGLDKAQPESPLTLKSPMEEIKEAIGQSEGPMQVMYDAADMSLPGDDKLPEVEHSRTTIKAEDGKDVTLHIFRVKGTEGEKRPCVLYSHGGGMTIINTFNPVHAQWCTSLAQAGVVAIMVDFRNAYTKDKHNPFPIGLNDCATAARYISEHKSEFGISKLILQGESGGGNLAIATALKAKKEGWVKGIDGVFGCIPYISNAWGWPKERLVKELPSAVASNGYFLGLKWMELMGHYYTPNEKDAVNPLAWPYHATEEDVKGLPPHFIVVDELDPLRDEGMAYYRKLTNAGVVVHAQMNLGLAHGTWLMMRKVLPEAHQAMVDAVVAFAKRV</sequence>
<dbReference type="PANTHER" id="PTHR48081">
    <property type="entry name" value="AB HYDROLASE SUPERFAMILY PROTEIN C4A8.06C"/>
    <property type="match status" value="1"/>
</dbReference>
<organism evidence="3 4">
    <name type="scientific">Recurvomyces mirabilis</name>
    <dbReference type="NCBI Taxonomy" id="574656"/>
    <lineage>
        <taxon>Eukaryota</taxon>
        <taxon>Fungi</taxon>
        <taxon>Dikarya</taxon>
        <taxon>Ascomycota</taxon>
        <taxon>Pezizomycotina</taxon>
        <taxon>Dothideomycetes</taxon>
        <taxon>Dothideomycetidae</taxon>
        <taxon>Mycosphaerellales</taxon>
        <taxon>Teratosphaeriaceae</taxon>
        <taxon>Recurvomyces</taxon>
    </lineage>
</organism>
<proteinExistence type="predicted"/>
<dbReference type="InterPro" id="IPR050300">
    <property type="entry name" value="GDXG_lipolytic_enzyme"/>
</dbReference>